<dbReference type="PANTHER" id="PTHR10900:SF77">
    <property type="entry name" value="FI19380P1"/>
    <property type="match status" value="1"/>
</dbReference>
<dbReference type="Gene3D" id="2.30.180.10">
    <property type="entry name" value="FAS1 domain"/>
    <property type="match status" value="2"/>
</dbReference>
<evidence type="ECO:0000259" key="1">
    <source>
        <dbReference type="PROSITE" id="PS50213"/>
    </source>
</evidence>
<dbReference type="InterPro" id="IPR050904">
    <property type="entry name" value="Adhesion/Biosynth-related"/>
</dbReference>
<dbReference type="EMBL" id="OE182404">
    <property type="protein sequence ID" value="CAD7574498.1"/>
    <property type="molecule type" value="Genomic_DNA"/>
</dbReference>
<dbReference type="GO" id="GO:0007155">
    <property type="term" value="P:cell adhesion"/>
    <property type="evidence" value="ECO:0007669"/>
    <property type="project" value="TreeGrafter"/>
</dbReference>
<reference evidence="2" key="1">
    <citation type="submission" date="2020-11" db="EMBL/GenBank/DDBJ databases">
        <authorList>
            <person name="Tran Van P."/>
        </authorList>
    </citation>
    <scope>NUCLEOTIDE SEQUENCE</scope>
</reference>
<dbReference type="InterPro" id="IPR036378">
    <property type="entry name" value="FAS1_dom_sf"/>
</dbReference>
<gene>
    <name evidence="2" type="ORF">TCMB3V08_LOCUS7109</name>
</gene>
<dbReference type="InterPro" id="IPR000782">
    <property type="entry name" value="FAS1_domain"/>
</dbReference>
<accession>A0A7R9J861</accession>
<dbReference type="GO" id="GO:0030198">
    <property type="term" value="P:extracellular matrix organization"/>
    <property type="evidence" value="ECO:0007669"/>
    <property type="project" value="TreeGrafter"/>
</dbReference>
<dbReference type="SMART" id="SM00554">
    <property type="entry name" value="FAS1"/>
    <property type="match status" value="2"/>
</dbReference>
<protein>
    <submittedName>
        <fullName evidence="2">(California timema) hypothetical protein</fullName>
    </submittedName>
</protein>
<organism evidence="2">
    <name type="scientific">Timema californicum</name>
    <name type="common">California timema</name>
    <name type="synonym">Walking stick</name>
    <dbReference type="NCBI Taxonomy" id="61474"/>
    <lineage>
        <taxon>Eukaryota</taxon>
        <taxon>Metazoa</taxon>
        <taxon>Ecdysozoa</taxon>
        <taxon>Arthropoda</taxon>
        <taxon>Hexapoda</taxon>
        <taxon>Insecta</taxon>
        <taxon>Pterygota</taxon>
        <taxon>Neoptera</taxon>
        <taxon>Polyneoptera</taxon>
        <taxon>Phasmatodea</taxon>
        <taxon>Timematodea</taxon>
        <taxon>Timematoidea</taxon>
        <taxon>Timematidae</taxon>
        <taxon>Timema</taxon>
    </lineage>
</organism>
<dbReference type="PANTHER" id="PTHR10900">
    <property type="entry name" value="PERIOSTIN-RELATED"/>
    <property type="match status" value="1"/>
</dbReference>
<dbReference type="AlphaFoldDB" id="A0A7R9J861"/>
<name>A0A7R9J861_TIMCA</name>
<dbReference type="Pfam" id="PF02469">
    <property type="entry name" value="Fasciclin"/>
    <property type="match status" value="2"/>
</dbReference>
<dbReference type="GO" id="GO:0050839">
    <property type="term" value="F:cell adhesion molecule binding"/>
    <property type="evidence" value="ECO:0007669"/>
    <property type="project" value="TreeGrafter"/>
</dbReference>
<dbReference type="PROSITE" id="PS50213">
    <property type="entry name" value="FAS1"/>
    <property type="match status" value="1"/>
</dbReference>
<dbReference type="GO" id="GO:0031012">
    <property type="term" value="C:extracellular matrix"/>
    <property type="evidence" value="ECO:0007669"/>
    <property type="project" value="TreeGrafter"/>
</dbReference>
<feature type="domain" description="FAS1" evidence="1">
    <location>
        <begin position="1"/>
        <end position="119"/>
    </location>
</feature>
<evidence type="ECO:0000313" key="2">
    <source>
        <dbReference type="EMBL" id="CAD7574498.1"/>
    </source>
</evidence>
<dbReference type="SUPFAM" id="SSF82153">
    <property type="entry name" value="FAS1 domain"/>
    <property type="match status" value="2"/>
</dbReference>
<sequence length="276" mass="31068">MNKITNMRDLTLFAPSNEAWADSNLNNLIRNREKLREILNLHLVQERLPIDKIKENNMNQLFQVATAADRKHLYFNIIRGDNGDNNITLTVEGGGVNATVIQPNIAATNGIVHIIDRVLGVPYTTVREKLATDPMLNNTNFLGQQGGFNNELGDMNKRFTYFVSQILERHLVVADRAYTMLDLKRIANGNGSIALPTVRDHLKLRIKESDKSYYVEWQGEWIHVFRPDVECTNGIIHVIDSVFLKAGDVRVSGGGVAVPLLAPQLAMLLMAKWLLL</sequence>
<dbReference type="GO" id="GO:0005615">
    <property type="term" value="C:extracellular space"/>
    <property type="evidence" value="ECO:0007669"/>
    <property type="project" value="TreeGrafter"/>
</dbReference>
<proteinExistence type="predicted"/>